<protein>
    <submittedName>
        <fullName evidence="2">Uncharacterized protein</fullName>
    </submittedName>
</protein>
<sequence length="179" mass="19699">MKKLYLLATAIASFAAPAAAQEWPEDMARPATYPWEALWPLNNSDDVTKILLGRSYLAQSRNYYDFATERHPSGMADNYSVNVRFRADLPGGNIVSRISVMNIGDTEAFTGTGISGQVKLVGTEPLGPHTCRQVEWTMRKTSNVIVGNKAGYVSKLELYCFDPAKKSWFPVKNATSTAG</sequence>
<evidence type="ECO:0000313" key="3">
    <source>
        <dbReference type="Proteomes" id="UP000594873"/>
    </source>
</evidence>
<organism evidence="2 3">
    <name type="scientific">Allosphingosinicella flava</name>
    <dbReference type="NCBI Taxonomy" id="2771430"/>
    <lineage>
        <taxon>Bacteria</taxon>
        <taxon>Pseudomonadati</taxon>
        <taxon>Pseudomonadota</taxon>
        <taxon>Alphaproteobacteria</taxon>
        <taxon>Sphingomonadales</taxon>
        <taxon>Sphingomonadaceae</taxon>
        <taxon>Allosphingosinicella</taxon>
    </lineage>
</organism>
<keyword evidence="3" id="KW-1185">Reference proteome</keyword>
<gene>
    <name evidence="2" type="ORF">IC614_04080</name>
</gene>
<name>A0A7T2GKZ1_9SPHN</name>
<dbReference type="KEGG" id="sflv:IC614_04080"/>
<dbReference type="EMBL" id="CP065592">
    <property type="protein sequence ID" value="QPQ55776.1"/>
    <property type="molecule type" value="Genomic_DNA"/>
</dbReference>
<dbReference type="RefSeq" id="WP_200972552.1">
    <property type="nucleotide sequence ID" value="NZ_CP065592.1"/>
</dbReference>
<dbReference type="Proteomes" id="UP000594873">
    <property type="component" value="Chromosome"/>
</dbReference>
<proteinExistence type="predicted"/>
<keyword evidence="1" id="KW-0732">Signal</keyword>
<evidence type="ECO:0000313" key="2">
    <source>
        <dbReference type="EMBL" id="QPQ55776.1"/>
    </source>
</evidence>
<accession>A0A7T2GKZ1</accession>
<evidence type="ECO:0000256" key="1">
    <source>
        <dbReference type="SAM" id="SignalP"/>
    </source>
</evidence>
<feature type="chain" id="PRO_5033052165" evidence="1">
    <location>
        <begin position="21"/>
        <end position="179"/>
    </location>
</feature>
<feature type="signal peptide" evidence="1">
    <location>
        <begin position="1"/>
        <end position="20"/>
    </location>
</feature>
<reference evidence="2 3" key="1">
    <citation type="submission" date="2020-11" db="EMBL/GenBank/DDBJ databases">
        <title>Genome seq and assembly of Sphingosinicella sp.</title>
        <authorList>
            <person name="Chhetri G."/>
        </authorList>
    </citation>
    <scope>NUCLEOTIDE SEQUENCE [LARGE SCALE GENOMIC DNA]</scope>
    <source>
        <strain evidence="2 3">UDD2</strain>
    </source>
</reference>
<dbReference type="AlphaFoldDB" id="A0A7T2GKZ1"/>